<comment type="caution">
    <text evidence="6">The sequence shown here is derived from an EMBL/GenBank/DDBJ whole genome shotgun (WGS) entry which is preliminary data.</text>
</comment>
<evidence type="ECO:0000256" key="3">
    <source>
        <dbReference type="ARBA" id="ARBA00023242"/>
    </source>
</evidence>
<feature type="domain" description="VQ" evidence="5">
    <location>
        <begin position="16"/>
        <end position="36"/>
    </location>
</feature>
<evidence type="ECO:0000259" key="5">
    <source>
        <dbReference type="Pfam" id="PF05678"/>
    </source>
</evidence>
<dbReference type="PANTHER" id="PTHR33402:SF22">
    <property type="entry name" value="VQ MOTIF-CONTAINING PROTEIN 31"/>
    <property type="match status" value="1"/>
</dbReference>
<dbReference type="Proteomes" id="UP001396334">
    <property type="component" value="Unassembled WGS sequence"/>
</dbReference>
<feature type="region of interest" description="Disordered" evidence="4">
    <location>
        <begin position="67"/>
        <end position="102"/>
    </location>
</feature>
<protein>
    <recommendedName>
        <fullName evidence="5">VQ domain-containing protein</fullName>
    </recommendedName>
</protein>
<evidence type="ECO:0000256" key="4">
    <source>
        <dbReference type="SAM" id="MobiDB-lite"/>
    </source>
</evidence>
<keyword evidence="3" id="KW-0539">Nucleus</keyword>
<feature type="compositionally biased region" description="Polar residues" evidence="4">
    <location>
        <begin position="86"/>
        <end position="102"/>
    </location>
</feature>
<evidence type="ECO:0000313" key="6">
    <source>
        <dbReference type="EMBL" id="KAK8484103.1"/>
    </source>
</evidence>
<evidence type="ECO:0000313" key="7">
    <source>
        <dbReference type="Proteomes" id="UP001396334"/>
    </source>
</evidence>
<name>A0ABR1ZUG6_9ROSI</name>
<feature type="region of interest" description="Disordered" evidence="4">
    <location>
        <begin position="120"/>
        <end position="171"/>
    </location>
</feature>
<dbReference type="InterPro" id="IPR008889">
    <property type="entry name" value="VQ"/>
</dbReference>
<accession>A0ABR1ZUG6</accession>
<comment type="subcellular location">
    <subcellularLocation>
        <location evidence="1">Nucleus</location>
    </subcellularLocation>
</comment>
<keyword evidence="7" id="KW-1185">Reference proteome</keyword>
<evidence type="ECO:0000256" key="1">
    <source>
        <dbReference type="ARBA" id="ARBA00004123"/>
    </source>
</evidence>
<dbReference type="EMBL" id="JBBPBN010000605">
    <property type="protein sequence ID" value="KAK8484103.1"/>
    <property type="molecule type" value="Genomic_DNA"/>
</dbReference>
<dbReference type="InterPro" id="IPR039611">
    <property type="entry name" value="VQ_4/11/13/19/31/33"/>
</dbReference>
<feature type="compositionally biased region" description="Basic and acidic residues" evidence="4">
    <location>
        <begin position="120"/>
        <end position="139"/>
    </location>
</feature>
<evidence type="ECO:0000256" key="2">
    <source>
        <dbReference type="ARBA" id="ARBA00022553"/>
    </source>
</evidence>
<sequence>MEKPTSQAATTCKPLTTFVQTDSNTFQEIVQRLTGPLESDPTQTALTKGPGLKGPILKLHERRQTMMRPRLEIVKPPLSFKPATSPGRSGSSSLLTSPVGSPSSIISKLTLLEGEMLEELAKGTSHREEEEKAIRERRFYLHPSPRSRARRTEPELLTLFPLTSPKTNDKA</sequence>
<feature type="region of interest" description="Disordered" evidence="4">
    <location>
        <begin position="34"/>
        <end position="54"/>
    </location>
</feature>
<organism evidence="6 7">
    <name type="scientific">Hibiscus sabdariffa</name>
    <name type="common">roselle</name>
    <dbReference type="NCBI Taxonomy" id="183260"/>
    <lineage>
        <taxon>Eukaryota</taxon>
        <taxon>Viridiplantae</taxon>
        <taxon>Streptophyta</taxon>
        <taxon>Embryophyta</taxon>
        <taxon>Tracheophyta</taxon>
        <taxon>Spermatophyta</taxon>
        <taxon>Magnoliopsida</taxon>
        <taxon>eudicotyledons</taxon>
        <taxon>Gunneridae</taxon>
        <taxon>Pentapetalae</taxon>
        <taxon>rosids</taxon>
        <taxon>malvids</taxon>
        <taxon>Malvales</taxon>
        <taxon>Malvaceae</taxon>
        <taxon>Malvoideae</taxon>
        <taxon>Hibiscus</taxon>
    </lineage>
</organism>
<dbReference type="PANTHER" id="PTHR33402">
    <property type="entry name" value="VQ MOTIF-CONTAINING PROTEIN 11-LIKE"/>
    <property type="match status" value="1"/>
</dbReference>
<dbReference type="Pfam" id="PF05678">
    <property type="entry name" value="VQ"/>
    <property type="match status" value="1"/>
</dbReference>
<gene>
    <name evidence="6" type="ORF">V6N11_027705</name>
</gene>
<reference evidence="6 7" key="1">
    <citation type="journal article" date="2024" name="G3 (Bethesda)">
        <title>Genome assembly of Hibiscus sabdariffa L. provides insights into metabolisms of medicinal natural products.</title>
        <authorList>
            <person name="Kim T."/>
        </authorList>
    </citation>
    <scope>NUCLEOTIDE SEQUENCE [LARGE SCALE GENOMIC DNA]</scope>
    <source>
        <strain evidence="6">TK-2024</strain>
        <tissue evidence="6">Old leaves</tissue>
    </source>
</reference>
<proteinExistence type="predicted"/>
<keyword evidence="2" id="KW-0597">Phosphoprotein</keyword>